<dbReference type="EMBL" id="ADNV01000221">
    <property type="protein sequence ID" value="EFG77402.1"/>
    <property type="molecule type" value="Genomic_DNA"/>
</dbReference>
<evidence type="ECO:0000256" key="3">
    <source>
        <dbReference type="ARBA" id="ARBA00022525"/>
    </source>
</evidence>
<evidence type="ECO:0000256" key="1">
    <source>
        <dbReference type="ARBA" id="ARBA00004613"/>
    </source>
</evidence>
<dbReference type="eggNOG" id="COG0627">
    <property type="taxonomic scope" value="Bacteria"/>
</dbReference>
<comment type="similarity">
    <text evidence="2">Belongs to the mycobacterial A85 antigen family.</text>
</comment>
<dbReference type="GO" id="GO:0035375">
    <property type="term" value="F:zymogen binding"/>
    <property type="evidence" value="ECO:0007669"/>
    <property type="project" value="UniProtKB-ARBA"/>
</dbReference>
<dbReference type="Proteomes" id="UP000003653">
    <property type="component" value="Unassembled WGS sequence"/>
</dbReference>
<sequence length="369" mass="38565">MTRQVVGRAEKDEEARMTLVDRFRGAVAGMPRRLGVAAAGAALLSGLIGAVGGSATAGAFSRPGLPVEYLQVPSAGMGRDIKVQFESGGPNSPALYLLDGMRAQDDFNGWDINTPAFEWYNQSGISTVMPVGGQSSFYSDWYKPACGKAGCVTYKWETFLTSELPEYLSSQKQVKPTGSAVVGLSMAGSSALILAAYHPQQFIYAGSLSALLDPSQGMGPSLIGLAMGDAGGYKAADMWGPKEDPAWARNDPSLQVGKLVANNTRIWIYCGNGKPSDLGGDNLPAKFLEGFVRTSNLKFQDAYNAAGGHNAIFNFDANGTHDWPYWGAQLQAMKPELQSTLGATPGAGPATAAAADASNGASNGTGQGT</sequence>
<evidence type="ECO:0000256" key="6">
    <source>
        <dbReference type="ARBA" id="ARBA00023315"/>
    </source>
</evidence>
<evidence type="ECO:0000313" key="8">
    <source>
        <dbReference type="EMBL" id="EFG77402.1"/>
    </source>
</evidence>
<keyword evidence="6 8" id="KW-0012">Acyltransferase</keyword>
<gene>
    <name evidence="8" type="primary">fbpA</name>
    <name evidence="8" type="ORF">HMPREF0591_2794</name>
</gene>
<dbReference type="GO" id="GO:0016747">
    <property type="term" value="F:acyltransferase activity, transferring groups other than amino-acyl groups"/>
    <property type="evidence" value="ECO:0007669"/>
    <property type="project" value="TreeGrafter"/>
</dbReference>
<dbReference type="SUPFAM" id="SSF53474">
    <property type="entry name" value="alpha/beta-Hydrolases"/>
    <property type="match status" value="1"/>
</dbReference>
<dbReference type="Gene3D" id="3.40.50.1820">
    <property type="entry name" value="alpha/beta hydrolase"/>
    <property type="match status" value="1"/>
</dbReference>
<keyword evidence="3" id="KW-0964">Secreted</keyword>
<evidence type="ECO:0000256" key="4">
    <source>
        <dbReference type="ARBA" id="ARBA00022679"/>
    </source>
</evidence>
<comment type="caution">
    <text evidence="8">The sequence shown here is derived from an EMBL/GenBank/DDBJ whole genome shotgun (WGS) entry which is preliminary data.</text>
</comment>
<dbReference type="InterPro" id="IPR000801">
    <property type="entry name" value="Esterase-like"/>
</dbReference>
<keyword evidence="5" id="KW-0732">Signal</keyword>
<keyword evidence="9" id="KW-1185">Reference proteome</keyword>
<organism evidence="8 9">
    <name type="scientific">Mycobacterium parascrofulaceum ATCC BAA-614</name>
    <dbReference type="NCBI Taxonomy" id="525368"/>
    <lineage>
        <taxon>Bacteria</taxon>
        <taxon>Bacillati</taxon>
        <taxon>Actinomycetota</taxon>
        <taxon>Actinomycetes</taxon>
        <taxon>Mycobacteriales</taxon>
        <taxon>Mycobacteriaceae</taxon>
        <taxon>Mycobacterium</taxon>
        <taxon>Mycobacterium simiae complex</taxon>
    </lineage>
</organism>
<feature type="region of interest" description="Disordered" evidence="7">
    <location>
        <begin position="339"/>
        <end position="369"/>
    </location>
</feature>
<comment type="subcellular location">
    <subcellularLocation>
        <location evidence="1">Secreted</location>
    </subcellularLocation>
</comment>
<dbReference type="PANTHER" id="PTHR48098:SF1">
    <property type="entry name" value="DIACYLGLYCEROL ACYLTRANSFERASE_MYCOLYLTRANSFERASE AG85A"/>
    <property type="match status" value="1"/>
</dbReference>
<feature type="compositionally biased region" description="Low complexity" evidence="7">
    <location>
        <begin position="342"/>
        <end position="362"/>
    </location>
</feature>
<keyword evidence="4 8" id="KW-0808">Transferase</keyword>
<dbReference type="HOGENOM" id="CLU_026624_3_1_11"/>
<evidence type="ECO:0000313" key="9">
    <source>
        <dbReference type="Proteomes" id="UP000003653"/>
    </source>
</evidence>
<protein>
    <submittedName>
        <fullName evidence="8">Antigen 85-A</fullName>
        <ecNumber evidence="8">2.3.1.-</ecNumber>
    </submittedName>
</protein>
<dbReference type="GO" id="GO:0005576">
    <property type="term" value="C:extracellular region"/>
    <property type="evidence" value="ECO:0007669"/>
    <property type="project" value="UniProtKB-SubCell"/>
</dbReference>
<name>D5P9C0_9MYCO</name>
<dbReference type="PANTHER" id="PTHR48098">
    <property type="entry name" value="ENTEROCHELIN ESTERASE-RELATED"/>
    <property type="match status" value="1"/>
</dbReference>
<accession>D5P9C0</accession>
<dbReference type="AlphaFoldDB" id="D5P9C0"/>
<proteinExistence type="inferred from homology"/>
<dbReference type="InterPro" id="IPR050583">
    <property type="entry name" value="Mycobacterial_A85_antigen"/>
</dbReference>
<reference evidence="8 9" key="1">
    <citation type="submission" date="2010-04" db="EMBL/GenBank/DDBJ databases">
        <authorList>
            <person name="Muzny D."/>
            <person name="Qin X."/>
            <person name="Deng J."/>
            <person name="Jiang H."/>
            <person name="Liu Y."/>
            <person name="Qu J."/>
            <person name="Song X.-Z."/>
            <person name="Zhang L."/>
            <person name="Thornton R."/>
            <person name="Coyle M."/>
            <person name="Francisco L."/>
            <person name="Jackson L."/>
            <person name="Javaid M."/>
            <person name="Korchina V."/>
            <person name="Kovar C."/>
            <person name="Mata R."/>
            <person name="Mathew T."/>
            <person name="Ngo R."/>
            <person name="Nguyen L."/>
            <person name="Nguyen N."/>
            <person name="Okwuonu G."/>
            <person name="Ongeri F."/>
            <person name="Pham C."/>
            <person name="Simmons D."/>
            <person name="Wilczek-Boney K."/>
            <person name="Hale W."/>
            <person name="Jakkamsetti A."/>
            <person name="Pham P."/>
            <person name="Ruth R."/>
            <person name="San Lucas F."/>
            <person name="Warren J."/>
            <person name="Zhang J."/>
            <person name="Zhao Z."/>
            <person name="Zhou C."/>
            <person name="Zhu D."/>
            <person name="Lee S."/>
            <person name="Bess C."/>
            <person name="Blankenburg K."/>
            <person name="Forbes L."/>
            <person name="Fu Q."/>
            <person name="Gubbala S."/>
            <person name="Hirani K."/>
            <person name="Jayaseelan J.C."/>
            <person name="Lara F."/>
            <person name="Munidasa M."/>
            <person name="Palculict T."/>
            <person name="Patil S."/>
            <person name="Pu L.-L."/>
            <person name="Saada N."/>
            <person name="Tang L."/>
            <person name="Weissenberger G."/>
            <person name="Zhu Y."/>
            <person name="Hemphill L."/>
            <person name="Shang Y."/>
            <person name="Youmans B."/>
            <person name="Ayvaz T."/>
            <person name="Ross M."/>
            <person name="Santibanez J."/>
            <person name="Aqrawi P."/>
            <person name="Gross S."/>
            <person name="Joshi V."/>
            <person name="Fowler G."/>
            <person name="Nazareth L."/>
            <person name="Reid J."/>
            <person name="Worley K."/>
            <person name="Petrosino J."/>
            <person name="Highlander S."/>
            <person name="Gibbs R."/>
        </authorList>
    </citation>
    <scope>NUCLEOTIDE SEQUENCE [LARGE SCALE GENOMIC DNA]</scope>
    <source>
        <strain evidence="8 9">ATCC BAA-614</strain>
    </source>
</reference>
<dbReference type="FunFam" id="3.40.50.1820:FF:000086">
    <property type="entry name" value="Diacylglycerol acyltransferase/mycolyltransferase Ag85C"/>
    <property type="match status" value="1"/>
</dbReference>
<dbReference type="InterPro" id="IPR029058">
    <property type="entry name" value="AB_hydrolase_fold"/>
</dbReference>
<dbReference type="Pfam" id="PF00756">
    <property type="entry name" value="Esterase"/>
    <property type="match status" value="1"/>
</dbReference>
<evidence type="ECO:0000256" key="2">
    <source>
        <dbReference type="ARBA" id="ARBA00005874"/>
    </source>
</evidence>
<evidence type="ECO:0000256" key="7">
    <source>
        <dbReference type="SAM" id="MobiDB-lite"/>
    </source>
</evidence>
<evidence type="ECO:0000256" key="5">
    <source>
        <dbReference type="ARBA" id="ARBA00022729"/>
    </source>
</evidence>
<dbReference type="EC" id="2.3.1.-" evidence="8"/>